<reference evidence="2" key="2">
    <citation type="submission" date="2011-02" db="EMBL/GenBank/DDBJ databases">
        <title>The complete genome of Syntrophobotulus glycolicus DSM 8271.</title>
        <authorList>
            <person name="Lucas S."/>
            <person name="Copeland A."/>
            <person name="Lapidus A."/>
            <person name="Bruce D."/>
            <person name="Goodwin L."/>
            <person name="Pitluck S."/>
            <person name="Kyrpides N."/>
            <person name="Mavromatis K."/>
            <person name="Pagani I."/>
            <person name="Ivanova N."/>
            <person name="Mikhailova N."/>
            <person name="Chertkov O."/>
            <person name="Held B."/>
            <person name="Detter J.C."/>
            <person name="Tapia R."/>
            <person name="Han C."/>
            <person name="Land M."/>
            <person name="Hauser L."/>
            <person name="Markowitz V."/>
            <person name="Cheng J.-F."/>
            <person name="Hugenholtz P."/>
            <person name="Woyke T."/>
            <person name="Wu D."/>
            <person name="Spring S."/>
            <person name="Schroeder M."/>
            <person name="Brambilla E."/>
            <person name="Klenk H.-P."/>
            <person name="Eisen J.A."/>
        </authorList>
    </citation>
    <scope>NUCLEOTIDE SEQUENCE [LARGE SCALE GENOMIC DNA]</scope>
    <source>
        <strain evidence="2">DSM 8271 / FlGlyR</strain>
    </source>
</reference>
<gene>
    <name evidence="1" type="ordered locus">Sgly_0870</name>
</gene>
<dbReference type="STRING" id="645991.Sgly_0870"/>
<dbReference type="KEGG" id="sgy:Sgly_0870"/>
<sequence length="39" mass="4477">MILQRRIQDLAGMKPKGDSDVIGVIFSDLKRIFSVPLRY</sequence>
<accession>F0T1V4</accession>
<dbReference type="HOGENOM" id="CLU_3318225_0_0_9"/>
<dbReference type="Proteomes" id="UP000007488">
    <property type="component" value="Chromosome"/>
</dbReference>
<protein>
    <submittedName>
        <fullName evidence="1">Uncharacterized protein</fullName>
    </submittedName>
</protein>
<dbReference type="AlphaFoldDB" id="F0T1V4"/>
<keyword evidence="2" id="KW-1185">Reference proteome</keyword>
<dbReference type="EMBL" id="CP002547">
    <property type="protein sequence ID" value="ADY55218.1"/>
    <property type="molecule type" value="Genomic_DNA"/>
</dbReference>
<proteinExistence type="predicted"/>
<organism evidence="1 2">
    <name type="scientific">Syntrophobotulus glycolicus (strain DSM 8271 / FlGlyR)</name>
    <dbReference type="NCBI Taxonomy" id="645991"/>
    <lineage>
        <taxon>Bacteria</taxon>
        <taxon>Bacillati</taxon>
        <taxon>Bacillota</taxon>
        <taxon>Clostridia</taxon>
        <taxon>Eubacteriales</taxon>
        <taxon>Desulfitobacteriaceae</taxon>
        <taxon>Syntrophobotulus</taxon>
    </lineage>
</organism>
<evidence type="ECO:0000313" key="1">
    <source>
        <dbReference type="EMBL" id="ADY55218.1"/>
    </source>
</evidence>
<name>F0T1V4_SYNGF</name>
<evidence type="ECO:0000313" key="2">
    <source>
        <dbReference type="Proteomes" id="UP000007488"/>
    </source>
</evidence>
<reference evidence="1 2" key="1">
    <citation type="journal article" date="2011" name="Stand. Genomic Sci.">
        <title>Complete genome sequence of Syntrophobotulus glycolicus type strain (FlGlyR).</title>
        <authorList>
            <person name="Han C."/>
            <person name="Mwirichia R."/>
            <person name="Chertkov O."/>
            <person name="Held B."/>
            <person name="Lapidus A."/>
            <person name="Nolan M."/>
            <person name="Lucas S."/>
            <person name="Hammon N."/>
            <person name="Deshpande S."/>
            <person name="Cheng J.F."/>
            <person name="Tapia R."/>
            <person name="Goodwin L."/>
            <person name="Pitluck S."/>
            <person name="Huntemann M."/>
            <person name="Liolios K."/>
            <person name="Ivanova N."/>
            <person name="Pagani I."/>
            <person name="Mavromatis K."/>
            <person name="Ovchinikova G."/>
            <person name="Pati A."/>
            <person name="Chen A."/>
            <person name="Palaniappan K."/>
            <person name="Land M."/>
            <person name="Hauser L."/>
            <person name="Brambilla E.M."/>
            <person name="Rohde M."/>
            <person name="Spring S."/>
            <person name="Sikorski J."/>
            <person name="Goker M."/>
            <person name="Woyke T."/>
            <person name="Bristow J."/>
            <person name="Eisen J.A."/>
            <person name="Markowitz V."/>
            <person name="Hugenholtz P."/>
            <person name="Kyrpides N.C."/>
            <person name="Klenk H.P."/>
            <person name="Detter J.C."/>
        </authorList>
    </citation>
    <scope>NUCLEOTIDE SEQUENCE [LARGE SCALE GENOMIC DNA]</scope>
    <source>
        <strain evidence="2">DSM 8271 / FlGlyR</strain>
    </source>
</reference>